<evidence type="ECO:0000313" key="2">
    <source>
        <dbReference type="EMBL" id="QDT95249.1"/>
    </source>
</evidence>
<proteinExistence type="predicted"/>
<dbReference type="AlphaFoldDB" id="A0A517VQL7"/>
<evidence type="ECO:0000259" key="1">
    <source>
        <dbReference type="Pfam" id="PF12680"/>
    </source>
</evidence>
<dbReference type="KEGG" id="gaw:V144x_06900"/>
<dbReference type="Pfam" id="PF12680">
    <property type="entry name" value="SnoaL_2"/>
    <property type="match status" value="1"/>
</dbReference>
<dbReference type="Proteomes" id="UP000318704">
    <property type="component" value="Chromosome"/>
</dbReference>
<sequence length="112" mass="12833">MTNHDLAISFVERFCAGDVEGLVLLLAKDLRFRGPFHQFDSRDAYVSCLKDNPPTRSRFHVLSVTEDDDHVAVFYEYQKTDETVMLAQLFKCEDGKITEILLVFDGRGIESK</sequence>
<dbReference type="EMBL" id="CP037920">
    <property type="protein sequence ID" value="QDT95249.1"/>
    <property type="molecule type" value="Genomic_DNA"/>
</dbReference>
<reference evidence="2 3" key="1">
    <citation type="submission" date="2019-03" db="EMBL/GenBank/DDBJ databases">
        <title>Deep-cultivation of Planctomycetes and their phenomic and genomic characterization uncovers novel biology.</title>
        <authorList>
            <person name="Wiegand S."/>
            <person name="Jogler M."/>
            <person name="Boedeker C."/>
            <person name="Pinto D."/>
            <person name="Vollmers J."/>
            <person name="Rivas-Marin E."/>
            <person name="Kohn T."/>
            <person name="Peeters S.H."/>
            <person name="Heuer A."/>
            <person name="Rast P."/>
            <person name="Oberbeckmann S."/>
            <person name="Bunk B."/>
            <person name="Jeske O."/>
            <person name="Meyerdierks A."/>
            <person name="Storesund J.E."/>
            <person name="Kallscheuer N."/>
            <person name="Luecker S."/>
            <person name="Lage O.M."/>
            <person name="Pohl T."/>
            <person name="Merkel B.J."/>
            <person name="Hornburger P."/>
            <person name="Mueller R.-W."/>
            <person name="Bruemmer F."/>
            <person name="Labrenz M."/>
            <person name="Spormann A.M."/>
            <person name="Op den Camp H."/>
            <person name="Overmann J."/>
            <person name="Amann R."/>
            <person name="Jetten M.S.M."/>
            <person name="Mascher T."/>
            <person name="Medema M.H."/>
            <person name="Devos D.P."/>
            <person name="Kaster A.-K."/>
            <person name="Ovreas L."/>
            <person name="Rohde M."/>
            <person name="Galperin M.Y."/>
            <person name="Jogler C."/>
        </authorList>
    </citation>
    <scope>NUCLEOTIDE SEQUENCE [LARGE SCALE GENOMIC DNA]</scope>
    <source>
        <strain evidence="2 3">V144</strain>
    </source>
</reference>
<name>A0A517VQL7_9PLAN</name>
<accession>A0A517VQL7</accession>
<dbReference type="InterPro" id="IPR037401">
    <property type="entry name" value="SnoaL-like"/>
</dbReference>
<dbReference type="InterPro" id="IPR032710">
    <property type="entry name" value="NTF2-like_dom_sf"/>
</dbReference>
<feature type="domain" description="SnoaL-like" evidence="1">
    <location>
        <begin position="10"/>
        <end position="100"/>
    </location>
</feature>
<gene>
    <name evidence="2" type="ORF">V144x_06900</name>
</gene>
<dbReference type="SUPFAM" id="SSF54427">
    <property type="entry name" value="NTF2-like"/>
    <property type="match status" value="1"/>
</dbReference>
<evidence type="ECO:0000313" key="3">
    <source>
        <dbReference type="Proteomes" id="UP000318704"/>
    </source>
</evidence>
<organism evidence="2 3">
    <name type="scientific">Gimesia aquarii</name>
    <dbReference type="NCBI Taxonomy" id="2527964"/>
    <lineage>
        <taxon>Bacteria</taxon>
        <taxon>Pseudomonadati</taxon>
        <taxon>Planctomycetota</taxon>
        <taxon>Planctomycetia</taxon>
        <taxon>Planctomycetales</taxon>
        <taxon>Planctomycetaceae</taxon>
        <taxon>Gimesia</taxon>
    </lineage>
</organism>
<protein>
    <submittedName>
        <fullName evidence="2">SnoaL-like domain protein</fullName>
    </submittedName>
</protein>
<dbReference type="Gene3D" id="3.10.450.50">
    <property type="match status" value="1"/>
</dbReference>
<dbReference type="RefSeq" id="WP_144981360.1">
    <property type="nucleotide sequence ID" value="NZ_CP037920.1"/>
</dbReference>